<gene>
    <name evidence="2" type="ORF">E4U43_006779</name>
</gene>
<comment type="caution">
    <text evidence="2">The sequence shown here is derived from an EMBL/GenBank/DDBJ whole genome shotgun (WGS) entry which is preliminary data.</text>
</comment>
<evidence type="ECO:0000313" key="3">
    <source>
        <dbReference type="Proteomes" id="UP000748025"/>
    </source>
</evidence>
<dbReference type="AlphaFoldDB" id="A0A9P7SSN4"/>
<evidence type="ECO:0000313" key="2">
    <source>
        <dbReference type="EMBL" id="KAG5980128.1"/>
    </source>
</evidence>
<feature type="compositionally biased region" description="Polar residues" evidence="1">
    <location>
        <begin position="37"/>
        <end position="57"/>
    </location>
</feature>
<feature type="region of interest" description="Disordered" evidence="1">
    <location>
        <begin position="14"/>
        <end position="80"/>
    </location>
</feature>
<sequence>MALEWEADCLRDLRTRVNRNTDDGAGEADTVSRSRRTNSVQSGSRPPNPRRQQTQLDAASKQKLAPDEEEEAMEDMNMTR</sequence>
<proteinExistence type="predicted"/>
<protein>
    <submittedName>
        <fullName evidence="2">Uncharacterized protein</fullName>
    </submittedName>
</protein>
<dbReference type="Proteomes" id="UP000748025">
    <property type="component" value="Unassembled WGS sequence"/>
</dbReference>
<evidence type="ECO:0000256" key="1">
    <source>
        <dbReference type="SAM" id="MobiDB-lite"/>
    </source>
</evidence>
<name>A0A9P7SSN4_9HYPO</name>
<organism evidence="2 3">
    <name type="scientific">Claviceps pusilla</name>
    <dbReference type="NCBI Taxonomy" id="123648"/>
    <lineage>
        <taxon>Eukaryota</taxon>
        <taxon>Fungi</taxon>
        <taxon>Dikarya</taxon>
        <taxon>Ascomycota</taxon>
        <taxon>Pezizomycotina</taxon>
        <taxon>Sordariomycetes</taxon>
        <taxon>Hypocreomycetidae</taxon>
        <taxon>Hypocreales</taxon>
        <taxon>Clavicipitaceae</taxon>
        <taxon>Claviceps</taxon>
    </lineage>
</organism>
<accession>A0A9P7SSN4</accession>
<reference evidence="2" key="1">
    <citation type="journal article" date="2020" name="bioRxiv">
        <title>Whole genome comparisons of ergot fungi reveals the divergence and evolution of species within the genus Claviceps are the result of varying mechanisms driving genome evolution and host range expansion.</title>
        <authorList>
            <person name="Wyka S.A."/>
            <person name="Mondo S.J."/>
            <person name="Liu M."/>
            <person name="Dettman J."/>
            <person name="Nalam V."/>
            <person name="Broders K.D."/>
        </authorList>
    </citation>
    <scope>NUCLEOTIDE SEQUENCE</scope>
    <source>
        <strain evidence="2">CCC 602</strain>
    </source>
</reference>
<keyword evidence="3" id="KW-1185">Reference proteome</keyword>
<dbReference type="EMBL" id="SRPW01004815">
    <property type="protein sequence ID" value="KAG5980128.1"/>
    <property type="molecule type" value="Genomic_DNA"/>
</dbReference>